<comment type="caution">
    <text evidence="1">The sequence shown here is derived from an EMBL/GenBank/DDBJ whole genome shotgun (WGS) entry which is preliminary data.</text>
</comment>
<dbReference type="Pfam" id="PF03069">
    <property type="entry name" value="FmdA_AmdA"/>
    <property type="match status" value="1"/>
</dbReference>
<gene>
    <name evidence="1" type="ORF">NC998_00350</name>
</gene>
<dbReference type="Gene3D" id="3.10.28.20">
    <property type="entry name" value="Acetamidase/Formamidase-like domains"/>
    <property type="match status" value="1"/>
</dbReference>
<accession>A0ABV0J3B0</accession>
<proteinExistence type="predicted"/>
<name>A0ABV0J3B0_9CYAN</name>
<dbReference type="PANTHER" id="PTHR31891">
    <property type="entry name" value="FORMAMIDASE C869.04-RELATED"/>
    <property type="match status" value="1"/>
</dbReference>
<dbReference type="Proteomes" id="UP001464891">
    <property type="component" value="Unassembled WGS sequence"/>
</dbReference>
<protein>
    <submittedName>
        <fullName evidence="1">Acetamidase/formamidase family protein</fullName>
    </submittedName>
</protein>
<dbReference type="PANTHER" id="PTHR31891:SF1">
    <property type="entry name" value="FORMAMIDASE C869.04-RELATED"/>
    <property type="match status" value="1"/>
</dbReference>
<reference evidence="1 2" key="1">
    <citation type="submission" date="2022-04" db="EMBL/GenBank/DDBJ databases">
        <title>Positive selection, recombination, and allopatry shape intraspecific diversity of widespread and dominant cyanobacteria.</title>
        <authorList>
            <person name="Wei J."/>
            <person name="Shu W."/>
            <person name="Hu C."/>
        </authorList>
    </citation>
    <scope>NUCLEOTIDE SEQUENCE [LARGE SCALE GENOMIC DNA]</scope>
    <source>
        <strain evidence="1 2">GB2-A4</strain>
    </source>
</reference>
<dbReference type="InterPro" id="IPR004304">
    <property type="entry name" value="FmdA_AmdA"/>
</dbReference>
<sequence length="404" mass="43613">MVRQNHTWLLAGLVLGIWSSNSPAWAKEYLLKSTPETVIWGRLYGKTAKPALRIRSGDTVTIETVSHEGILEDQSQDGTAAGAIEFLTQKGVPEKEILQDQLTVRANVPHDGKGPHVVTGPIYVEGAMPGDVLQIETLKIEHRASYGFVSSRKGKGALPGEYPVGDKVADSKYIKIVTDPQAVQAILRTRKGQTASQLQYANFKREGITGLGILKPDTPGSPSYEIPLKPFMGLIGVAPENDAETVNSVPPGRYGGNIDLNLITAGTTLYLPVQVPGALMYTGDPHCAQGDGEVALTAIECSLKPTFRITLRKDLAAKKTFTAPFLETPIAFVPIGLNQDLDEAMKDAVRKSLTFITEVTPLNGQEALQLSSAAVDFEVTQVVDIVKGIHGVIMKDLIKVNRIK</sequence>
<evidence type="ECO:0000313" key="1">
    <source>
        <dbReference type="EMBL" id="MEP0815541.1"/>
    </source>
</evidence>
<dbReference type="Gene3D" id="2.60.120.580">
    <property type="entry name" value="Acetamidase/Formamidase-like domains"/>
    <property type="match status" value="2"/>
</dbReference>
<organism evidence="1 2">
    <name type="scientific">Trichocoleus desertorum GB2-A4</name>
    <dbReference type="NCBI Taxonomy" id="2933944"/>
    <lineage>
        <taxon>Bacteria</taxon>
        <taxon>Bacillati</taxon>
        <taxon>Cyanobacteriota</taxon>
        <taxon>Cyanophyceae</taxon>
        <taxon>Leptolyngbyales</taxon>
        <taxon>Trichocoleusaceae</taxon>
        <taxon>Trichocoleus</taxon>
    </lineage>
</organism>
<dbReference type="RefSeq" id="WP_190431094.1">
    <property type="nucleotide sequence ID" value="NZ_JAMPKM010000001.1"/>
</dbReference>
<dbReference type="EMBL" id="JAMPKM010000001">
    <property type="protein sequence ID" value="MEP0815541.1"/>
    <property type="molecule type" value="Genomic_DNA"/>
</dbReference>
<keyword evidence="2" id="KW-1185">Reference proteome</keyword>
<evidence type="ECO:0000313" key="2">
    <source>
        <dbReference type="Proteomes" id="UP001464891"/>
    </source>
</evidence>
<dbReference type="SUPFAM" id="SSF141130">
    <property type="entry name" value="Acetamidase/Formamidase-like"/>
    <property type="match status" value="1"/>
</dbReference>